<keyword evidence="3" id="KW-1185">Reference proteome</keyword>
<accession>A0ABQ2K492</accession>
<evidence type="ECO:0000313" key="2">
    <source>
        <dbReference type="EMBL" id="GGN61857.1"/>
    </source>
</evidence>
<dbReference type="Proteomes" id="UP000600080">
    <property type="component" value="Unassembled WGS sequence"/>
</dbReference>
<dbReference type="EMBL" id="BMND01000044">
    <property type="protein sequence ID" value="GGN61857.1"/>
    <property type="molecule type" value="Genomic_DNA"/>
</dbReference>
<feature type="transmembrane region" description="Helical" evidence="1">
    <location>
        <begin position="47"/>
        <end position="64"/>
    </location>
</feature>
<organism evidence="2 3">
    <name type="scientific">Streptomyces kronopolitis</name>
    <dbReference type="NCBI Taxonomy" id="1612435"/>
    <lineage>
        <taxon>Bacteria</taxon>
        <taxon>Bacillati</taxon>
        <taxon>Actinomycetota</taxon>
        <taxon>Actinomycetes</taxon>
        <taxon>Kitasatosporales</taxon>
        <taxon>Streptomycetaceae</taxon>
        <taxon>Streptomyces</taxon>
    </lineage>
</organism>
<keyword evidence="1" id="KW-1133">Transmembrane helix</keyword>
<sequence length="65" mass="6962">MFWCDVCQCAYPHGPEGPGAALEAHNAARHGGDSPDEGVRPITGRQLMIGLLVLALLSWAMRFLG</sequence>
<keyword evidence="1" id="KW-0812">Transmembrane</keyword>
<name>A0ABQ2K492_9ACTN</name>
<comment type="caution">
    <text evidence="2">The sequence shown here is derived from an EMBL/GenBank/DDBJ whole genome shotgun (WGS) entry which is preliminary data.</text>
</comment>
<gene>
    <name evidence="2" type="ORF">GCM10012285_61320</name>
</gene>
<reference evidence="3" key="1">
    <citation type="journal article" date="2019" name="Int. J. Syst. Evol. Microbiol.">
        <title>The Global Catalogue of Microorganisms (GCM) 10K type strain sequencing project: providing services to taxonomists for standard genome sequencing and annotation.</title>
        <authorList>
            <consortium name="The Broad Institute Genomics Platform"/>
            <consortium name="The Broad Institute Genome Sequencing Center for Infectious Disease"/>
            <person name="Wu L."/>
            <person name="Ma J."/>
        </authorList>
    </citation>
    <scope>NUCLEOTIDE SEQUENCE [LARGE SCALE GENOMIC DNA]</scope>
    <source>
        <strain evidence="3">CGMCC 4.7323</strain>
    </source>
</reference>
<evidence type="ECO:0000256" key="1">
    <source>
        <dbReference type="SAM" id="Phobius"/>
    </source>
</evidence>
<protein>
    <recommendedName>
        <fullName evidence="4">C2H2-type domain-containing protein</fullName>
    </recommendedName>
</protein>
<evidence type="ECO:0008006" key="4">
    <source>
        <dbReference type="Google" id="ProtNLM"/>
    </source>
</evidence>
<evidence type="ECO:0000313" key="3">
    <source>
        <dbReference type="Proteomes" id="UP000600080"/>
    </source>
</evidence>
<keyword evidence="1" id="KW-0472">Membrane</keyword>
<proteinExistence type="predicted"/>